<evidence type="ECO:0000313" key="3">
    <source>
        <dbReference type="Proteomes" id="UP000036106"/>
    </source>
</evidence>
<gene>
    <name evidence="2" type="ORF">ABM34_05860</name>
</gene>
<protein>
    <submittedName>
        <fullName evidence="2">Uncharacterized protein</fullName>
    </submittedName>
</protein>
<dbReference type="AlphaFoldDB" id="A0A0H4QFD1"/>
<dbReference type="KEGG" id="lgn:ABM34_05860"/>
<dbReference type="Proteomes" id="UP000036106">
    <property type="component" value="Chromosome"/>
</dbReference>
<sequence length="64" mass="7121">MNGTTITGLVILIITLTIHFSVLNRNRAYKKEHNVKRGPLLKLVIITGLLNLVGLIIMIVGMMH</sequence>
<dbReference type="STRING" id="1007676.ABM34_05860"/>
<dbReference type="EMBL" id="CP012034">
    <property type="protein sequence ID" value="AKP67109.1"/>
    <property type="molecule type" value="Genomic_DNA"/>
</dbReference>
<evidence type="ECO:0000313" key="2">
    <source>
        <dbReference type="EMBL" id="AKP67109.1"/>
    </source>
</evidence>
<keyword evidence="1" id="KW-0812">Transmembrane</keyword>
<feature type="transmembrane region" description="Helical" evidence="1">
    <location>
        <begin position="6"/>
        <end position="23"/>
    </location>
</feature>
<organism evidence="2 3">
    <name type="scientific">Companilactobacillus ginsenosidimutans</name>
    <dbReference type="NCBI Taxonomy" id="1007676"/>
    <lineage>
        <taxon>Bacteria</taxon>
        <taxon>Bacillati</taxon>
        <taxon>Bacillota</taxon>
        <taxon>Bacilli</taxon>
        <taxon>Lactobacillales</taxon>
        <taxon>Lactobacillaceae</taxon>
        <taxon>Companilactobacillus</taxon>
    </lineage>
</organism>
<keyword evidence="1" id="KW-1133">Transmembrane helix</keyword>
<keyword evidence="1" id="KW-0472">Membrane</keyword>
<dbReference type="RefSeq" id="WP_048704204.1">
    <property type="nucleotide sequence ID" value="NZ_CP012034.1"/>
</dbReference>
<reference evidence="3" key="1">
    <citation type="submission" date="2015-07" db="EMBL/GenBank/DDBJ databases">
        <title>Lactobacillus ginsenosidimutans/EMML 3141/ whole genome sequencing.</title>
        <authorList>
            <person name="Kim M.K."/>
            <person name="Im W.-T."/>
            <person name="Srinivasan S."/>
            <person name="Lee J.-J."/>
        </authorList>
    </citation>
    <scope>NUCLEOTIDE SEQUENCE [LARGE SCALE GENOMIC DNA]</scope>
    <source>
        <strain evidence="3">EMML 3041</strain>
    </source>
</reference>
<dbReference type="PATRIC" id="fig|1007676.4.peg.1161"/>
<feature type="transmembrane region" description="Helical" evidence="1">
    <location>
        <begin position="43"/>
        <end position="63"/>
    </location>
</feature>
<keyword evidence="3" id="KW-1185">Reference proteome</keyword>
<name>A0A0H4QFD1_9LACO</name>
<proteinExistence type="predicted"/>
<evidence type="ECO:0000256" key="1">
    <source>
        <dbReference type="SAM" id="Phobius"/>
    </source>
</evidence>
<accession>A0A0H4QFD1</accession>